<evidence type="ECO:0000256" key="11">
    <source>
        <dbReference type="ARBA" id="ARBA00023303"/>
    </source>
</evidence>
<keyword evidence="7" id="KW-0915">Sodium</keyword>
<dbReference type="Gene3D" id="1.10.287.770">
    <property type="entry name" value="YojJ-like"/>
    <property type="match status" value="1"/>
</dbReference>
<evidence type="ECO:0000313" key="14">
    <source>
        <dbReference type="EMBL" id="EFN76771.1"/>
    </source>
</evidence>
<sequence length="603" mass="70071">MRIHRFKARNLGTLLAHRKTRKFHSVSFWINALRDLASDDGPHDEHRRRRYPAERVARFMLRMITVCCMVLSMIDLTLMYKRSPTVTNPETTLYPMWKVNYPAIAICNVNRISRKAAIDLAQELHVVLINNMEFESTIFSANLTLSDITHMLKLLGQLYLHDTGETRNEATKLLHTILERGYNGYDVNRIMKRLSPKCRSMLRKCSWEGKDQACDDIFLLRKTRDGYCCTFNYARRNDGFGSAQNDVFTSEHIEHSTNIGSEYGLSVLLNPRLDDFFYKTLPINGFKISVYDPLDHPDTTSGDVREVLVSPKMETYIDLDAIIFDTTEDVQKYDIRERDCLFQTEQSKIFHGYYSYSDCIMHCRVRDIFQLCNCVPFFYPIAEEIAFAQICNLKDLPCLKKYRERWRNVKPRFENTMIPFDDSEFEETFGYLSCDCFPSCTDVTYSVQSSSIPLSLTELSWGRNKYMLRNHSVVHIYFGKSGAIRLRQDVLFYWYELMSNYGGVCSLFLGVSIINIIEMLYKSITWIWRFGATNKSAINRVAAQTKEKIEENSDMTKVTTTIAVQSAPIPEITQSLHWREMTGALPKEQLNPSDLLSNLLLKH</sequence>
<protein>
    <submittedName>
        <fullName evidence="14">Sodium channel protein Nach</fullName>
    </submittedName>
</protein>
<dbReference type="AlphaFoldDB" id="E2C5F8"/>
<feature type="transmembrane region" description="Helical" evidence="13">
    <location>
        <begin position="59"/>
        <end position="80"/>
    </location>
</feature>
<keyword evidence="10 12" id="KW-0739">Sodium transport</keyword>
<keyword evidence="8 12" id="KW-0406">Ion transport</keyword>
<keyword evidence="9 13" id="KW-0472">Membrane</keyword>
<dbReference type="GO" id="GO:0015280">
    <property type="term" value="F:ligand-gated sodium channel activity"/>
    <property type="evidence" value="ECO:0007669"/>
    <property type="project" value="TreeGrafter"/>
</dbReference>
<evidence type="ECO:0000256" key="6">
    <source>
        <dbReference type="ARBA" id="ARBA00022989"/>
    </source>
</evidence>
<evidence type="ECO:0000256" key="2">
    <source>
        <dbReference type="ARBA" id="ARBA00007193"/>
    </source>
</evidence>
<organism evidence="15">
    <name type="scientific">Harpegnathos saltator</name>
    <name type="common">Jerdon's jumping ant</name>
    <dbReference type="NCBI Taxonomy" id="610380"/>
    <lineage>
        <taxon>Eukaryota</taxon>
        <taxon>Metazoa</taxon>
        <taxon>Ecdysozoa</taxon>
        <taxon>Arthropoda</taxon>
        <taxon>Hexapoda</taxon>
        <taxon>Insecta</taxon>
        <taxon>Pterygota</taxon>
        <taxon>Neoptera</taxon>
        <taxon>Endopterygota</taxon>
        <taxon>Hymenoptera</taxon>
        <taxon>Apocrita</taxon>
        <taxon>Aculeata</taxon>
        <taxon>Formicoidea</taxon>
        <taxon>Formicidae</taxon>
        <taxon>Ponerinae</taxon>
        <taxon>Ponerini</taxon>
        <taxon>Harpegnathos</taxon>
    </lineage>
</organism>
<gene>
    <name evidence="14" type="ORF">EAI_16413</name>
</gene>
<keyword evidence="5 12" id="KW-0812">Transmembrane</keyword>
<evidence type="ECO:0000256" key="10">
    <source>
        <dbReference type="ARBA" id="ARBA00023201"/>
    </source>
</evidence>
<keyword evidence="6 13" id="KW-1133">Transmembrane helix</keyword>
<dbReference type="GO" id="GO:0005886">
    <property type="term" value="C:plasma membrane"/>
    <property type="evidence" value="ECO:0007669"/>
    <property type="project" value="TreeGrafter"/>
</dbReference>
<keyword evidence="15" id="KW-1185">Reference proteome</keyword>
<comment type="similarity">
    <text evidence="2 12">Belongs to the amiloride-sensitive sodium channel (TC 1.A.6) family.</text>
</comment>
<reference evidence="14 15" key="1">
    <citation type="journal article" date="2010" name="Science">
        <title>Genomic comparison of the ants Camponotus floridanus and Harpegnathos saltator.</title>
        <authorList>
            <person name="Bonasio R."/>
            <person name="Zhang G."/>
            <person name="Ye C."/>
            <person name="Mutti N.S."/>
            <person name="Fang X."/>
            <person name="Qin N."/>
            <person name="Donahue G."/>
            <person name="Yang P."/>
            <person name="Li Q."/>
            <person name="Li C."/>
            <person name="Zhang P."/>
            <person name="Huang Z."/>
            <person name="Berger S.L."/>
            <person name="Reinberg D."/>
            <person name="Wang J."/>
            <person name="Liebig J."/>
        </authorList>
    </citation>
    <scope>NUCLEOTIDE SEQUENCE [LARGE SCALE GENOMIC DNA]</scope>
    <source>
        <strain evidence="14 15">R22 G/1</strain>
    </source>
</reference>
<evidence type="ECO:0000313" key="15">
    <source>
        <dbReference type="Proteomes" id="UP000008237"/>
    </source>
</evidence>
<accession>E2C5F8</accession>
<dbReference type="Gene3D" id="2.60.470.10">
    <property type="entry name" value="Acid-sensing ion channels like domains"/>
    <property type="match status" value="1"/>
</dbReference>
<evidence type="ECO:0000256" key="8">
    <source>
        <dbReference type="ARBA" id="ARBA00023065"/>
    </source>
</evidence>
<dbReference type="InterPro" id="IPR001873">
    <property type="entry name" value="ENaC"/>
</dbReference>
<keyword evidence="3 12" id="KW-0813">Transport</keyword>
<dbReference type="OrthoDB" id="6436100at2759"/>
<evidence type="ECO:0000256" key="3">
    <source>
        <dbReference type="ARBA" id="ARBA00022448"/>
    </source>
</evidence>
<keyword evidence="4 12" id="KW-0894">Sodium channel</keyword>
<evidence type="ECO:0000256" key="13">
    <source>
        <dbReference type="SAM" id="Phobius"/>
    </source>
</evidence>
<dbReference type="InParanoid" id="E2C5F8"/>
<keyword evidence="11 12" id="KW-0407">Ion channel</keyword>
<evidence type="ECO:0000256" key="9">
    <source>
        <dbReference type="ARBA" id="ARBA00023136"/>
    </source>
</evidence>
<dbReference type="PANTHER" id="PTHR11690:SF253">
    <property type="entry name" value="PICKPOCKET 18-RELATED"/>
    <property type="match status" value="1"/>
</dbReference>
<dbReference type="PANTHER" id="PTHR11690">
    <property type="entry name" value="AMILORIDE-SENSITIVE SODIUM CHANNEL-RELATED"/>
    <property type="match status" value="1"/>
</dbReference>
<dbReference type="OMA" id="NYARRND"/>
<name>E2C5F8_HARSA</name>
<dbReference type="EMBL" id="GL452770">
    <property type="protein sequence ID" value="EFN76771.1"/>
    <property type="molecule type" value="Genomic_DNA"/>
</dbReference>
<evidence type="ECO:0000256" key="12">
    <source>
        <dbReference type="RuleBase" id="RU000679"/>
    </source>
</evidence>
<dbReference type="PRINTS" id="PR01078">
    <property type="entry name" value="AMINACHANNEL"/>
</dbReference>
<dbReference type="Proteomes" id="UP000008237">
    <property type="component" value="Unassembled WGS sequence"/>
</dbReference>
<evidence type="ECO:0000256" key="5">
    <source>
        <dbReference type="ARBA" id="ARBA00022692"/>
    </source>
</evidence>
<evidence type="ECO:0000256" key="4">
    <source>
        <dbReference type="ARBA" id="ARBA00022461"/>
    </source>
</evidence>
<evidence type="ECO:0000256" key="7">
    <source>
        <dbReference type="ARBA" id="ARBA00023053"/>
    </source>
</evidence>
<evidence type="ECO:0000256" key="1">
    <source>
        <dbReference type="ARBA" id="ARBA00004141"/>
    </source>
</evidence>
<proteinExistence type="inferred from homology"/>
<comment type="subcellular location">
    <subcellularLocation>
        <location evidence="1">Membrane</location>
        <topology evidence="1">Multi-pass membrane protein</topology>
    </subcellularLocation>
</comment>
<dbReference type="Pfam" id="PF00858">
    <property type="entry name" value="ASC"/>
    <property type="match status" value="1"/>
</dbReference>